<accession>A0ABD0RFL6</accession>
<sequence length="52" mass="5309">EPTSPSADLRARHVPASSVVSSGGINSAPAVATSPASPTFTFPLNRLFSHDC</sequence>
<keyword evidence="3" id="KW-1185">Reference proteome</keyword>
<evidence type="ECO:0000256" key="1">
    <source>
        <dbReference type="SAM" id="MobiDB-lite"/>
    </source>
</evidence>
<organism evidence="2 3">
    <name type="scientific">Cirrhinus mrigala</name>
    <name type="common">Mrigala</name>
    <dbReference type="NCBI Taxonomy" id="683832"/>
    <lineage>
        <taxon>Eukaryota</taxon>
        <taxon>Metazoa</taxon>
        <taxon>Chordata</taxon>
        <taxon>Craniata</taxon>
        <taxon>Vertebrata</taxon>
        <taxon>Euteleostomi</taxon>
        <taxon>Actinopterygii</taxon>
        <taxon>Neopterygii</taxon>
        <taxon>Teleostei</taxon>
        <taxon>Ostariophysi</taxon>
        <taxon>Cypriniformes</taxon>
        <taxon>Cyprinidae</taxon>
        <taxon>Labeoninae</taxon>
        <taxon>Labeonini</taxon>
        <taxon>Cirrhinus</taxon>
    </lineage>
</organism>
<name>A0ABD0RFL6_CIRMR</name>
<dbReference type="EMBL" id="JAMKFB020000003">
    <property type="protein sequence ID" value="KAL0197318.1"/>
    <property type="molecule type" value="Genomic_DNA"/>
</dbReference>
<dbReference type="Proteomes" id="UP001529510">
    <property type="component" value="Unassembled WGS sequence"/>
</dbReference>
<protein>
    <submittedName>
        <fullName evidence="2">Uncharacterized protein</fullName>
    </submittedName>
</protein>
<dbReference type="AlphaFoldDB" id="A0ABD0RFL6"/>
<feature type="non-terminal residue" evidence="2">
    <location>
        <position position="1"/>
    </location>
</feature>
<proteinExistence type="predicted"/>
<dbReference type="PANTHER" id="PTHR23175:SF5">
    <property type="entry name" value="RHO GTPASE-ACTIVATING PROTEIN 23"/>
    <property type="match status" value="1"/>
</dbReference>
<feature type="non-terminal residue" evidence="2">
    <location>
        <position position="52"/>
    </location>
</feature>
<dbReference type="PANTHER" id="PTHR23175">
    <property type="entry name" value="PDZ DOMAIN-CONTAINING PROTEIN"/>
    <property type="match status" value="1"/>
</dbReference>
<reference evidence="2 3" key="1">
    <citation type="submission" date="2024-05" db="EMBL/GenBank/DDBJ databases">
        <title>Genome sequencing and assembly of Indian major carp, Cirrhinus mrigala (Hamilton, 1822).</title>
        <authorList>
            <person name="Mohindra V."/>
            <person name="Chowdhury L.M."/>
            <person name="Lal K."/>
            <person name="Jena J.K."/>
        </authorList>
    </citation>
    <scope>NUCLEOTIDE SEQUENCE [LARGE SCALE GENOMIC DNA]</scope>
    <source>
        <strain evidence="2">CM1030</strain>
        <tissue evidence="2">Blood</tissue>
    </source>
</reference>
<feature type="region of interest" description="Disordered" evidence="1">
    <location>
        <begin position="1"/>
        <end position="23"/>
    </location>
</feature>
<evidence type="ECO:0000313" key="3">
    <source>
        <dbReference type="Proteomes" id="UP001529510"/>
    </source>
</evidence>
<comment type="caution">
    <text evidence="2">The sequence shown here is derived from an EMBL/GenBank/DDBJ whole genome shotgun (WGS) entry which is preliminary data.</text>
</comment>
<evidence type="ECO:0000313" key="2">
    <source>
        <dbReference type="EMBL" id="KAL0197318.1"/>
    </source>
</evidence>
<gene>
    <name evidence="2" type="ORF">M9458_005858</name>
</gene>